<name>A0A2I0AM27_9ASPA</name>
<dbReference type="PANTHER" id="PTHR13486:SF2">
    <property type="entry name" value="SPLICING FACTOR C9ORF78"/>
    <property type="match status" value="1"/>
</dbReference>
<comment type="subcellular location">
    <subcellularLocation>
        <location evidence="1">Nucleus</location>
    </subcellularLocation>
</comment>
<dbReference type="PANTHER" id="PTHR13486">
    <property type="entry name" value="TELOMERE LENGTH AND SILENCING PROTEIN 1 TLS1 FAMILY MEMBER"/>
    <property type="match status" value="1"/>
</dbReference>
<evidence type="ECO:0000256" key="3">
    <source>
        <dbReference type="ARBA" id="ARBA00023242"/>
    </source>
</evidence>
<evidence type="ECO:0000256" key="1">
    <source>
        <dbReference type="ARBA" id="ARBA00004123"/>
    </source>
</evidence>
<sequence>MPAKNFRKRTIEQEDADAESGDEEEHRLKLEEVKFLQKLRERKPGISALLIVQSGAGGLHRSGDKADGDGEKEDLVLQDTFAQETAVTIEDPNMLKYVEQELAKRKGHKIDSVEKEDNDRMDELYAVPEHLKVRKRNSEESSTQWTTGIAEVQLPIEYKLRNIEETEAAKKLLQEKRLVGRTKAESSIPSSYSADYFHRGRDYAEKLRREHPELYKDRGEKANDVGTKSAESGNSDIAGRRQASTDEFMLERFRKRERNRAMRR</sequence>
<evidence type="ECO:0000256" key="2">
    <source>
        <dbReference type="ARBA" id="ARBA00007643"/>
    </source>
</evidence>
<evidence type="ECO:0000313" key="6">
    <source>
        <dbReference type="Proteomes" id="UP000236161"/>
    </source>
</evidence>
<dbReference type="GO" id="GO:0005681">
    <property type="term" value="C:spliceosomal complex"/>
    <property type="evidence" value="ECO:0007669"/>
    <property type="project" value="TreeGrafter"/>
</dbReference>
<dbReference type="InterPro" id="IPR010756">
    <property type="entry name" value="Tls1-like"/>
</dbReference>
<feature type="compositionally biased region" description="Basic residues" evidence="4">
    <location>
        <begin position="255"/>
        <end position="264"/>
    </location>
</feature>
<dbReference type="EMBL" id="KZ451970">
    <property type="protein sequence ID" value="PKA56621.1"/>
    <property type="molecule type" value="Genomic_DNA"/>
</dbReference>
<dbReference type="Proteomes" id="UP000236161">
    <property type="component" value="Unassembled WGS sequence"/>
</dbReference>
<dbReference type="AlphaFoldDB" id="A0A2I0AM27"/>
<dbReference type="Pfam" id="PF07052">
    <property type="entry name" value="Hep_59"/>
    <property type="match status" value="1"/>
</dbReference>
<evidence type="ECO:0000313" key="5">
    <source>
        <dbReference type="EMBL" id="PKA56621.1"/>
    </source>
</evidence>
<feature type="compositionally biased region" description="Acidic residues" evidence="4">
    <location>
        <begin position="13"/>
        <end position="23"/>
    </location>
</feature>
<evidence type="ECO:0008006" key="7">
    <source>
        <dbReference type="Google" id="ProtNLM"/>
    </source>
</evidence>
<dbReference type="GO" id="GO:0000398">
    <property type="term" value="P:mRNA splicing, via spliceosome"/>
    <property type="evidence" value="ECO:0007669"/>
    <property type="project" value="TreeGrafter"/>
</dbReference>
<feature type="region of interest" description="Disordered" evidence="4">
    <location>
        <begin position="208"/>
        <end position="264"/>
    </location>
</feature>
<gene>
    <name evidence="5" type="ORF">AXF42_Ash012751</name>
</gene>
<comment type="similarity">
    <text evidence="2">Belongs to the TLS1 family.</text>
</comment>
<dbReference type="OrthoDB" id="5627at2759"/>
<accession>A0A2I0AM27</accession>
<keyword evidence="6" id="KW-1185">Reference proteome</keyword>
<feature type="region of interest" description="Disordered" evidence="4">
    <location>
        <begin position="1"/>
        <end position="26"/>
    </location>
</feature>
<organism evidence="5 6">
    <name type="scientific">Apostasia shenzhenica</name>
    <dbReference type="NCBI Taxonomy" id="1088818"/>
    <lineage>
        <taxon>Eukaryota</taxon>
        <taxon>Viridiplantae</taxon>
        <taxon>Streptophyta</taxon>
        <taxon>Embryophyta</taxon>
        <taxon>Tracheophyta</taxon>
        <taxon>Spermatophyta</taxon>
        <taxon>Magnoliopsida</taxon>
        <taxon>Liliopsida</taxon>
        <taxon>Asparagales</taxon>
        <taxon>Orchidaceae</taxon>
        <taxon>Apostasioideae</taxon>
        <taxon>Apostasia</taxon>
    </lineage>
</organism>
<evidence type="ECO:0000256" key="4">
    <source>
        <dbReference type="SAM" id="MobiDB-lite"/>
    </source>
</evidence>
<proteinExistence type="inferred from homology"/>
<feature type="compositionally biased region" description="Basic and acidic residues" evidence="4">
    <location>
        <begin position="208"/>
        <end position="223"/>
    </location>
</feature>
<dbReference type="STRING" id="1088818.A0A2I0AM27"/>
<reference evidence="5 6" key="1">
    <citation type="journal article" date="2017" name="Nature">
        <title>The Apostasia genome and the evolution of orchids.</title>
        <authorList>
            <person name="Zhang G.Q."/>
            <person name="Liu K.W."/>
            <person name="Li Z."/>
            <person name="Lohaus R."/>
            <person name="Hsiao Y.Y."/>
            <person name="Niu S.C."/>
            <person name="Wang J.Y."/>
            <person name="Lin Y.C."/>
            <person name="Xu Q."/>
            <person name="Chen L.J."/>
            <person name="Yoshida K."/>
            <person name="Fujiwara S."/>
            <person name="Wang Z.W."/>
            <person name="Zhang Y.Q."/>
            <person name="Mitsuda N."/>
            <person name="Wang M."/>
            <person name="Liu G.H."/>
            <person name="Pecoraro L."/>
            <person name="Huang H.X."/>
            <person name="Xiao X.J."/>
            <person name="Lin M."/>
            <person name="Wu X.Y."/>
            <person name="Wu W.L."/>
            <person name="Chen Y.Y."/>
            <person name="Chang S.B."/>
            <person name="Sakamoto S."/>
            <person name="Ohme-Takagi M."/>
            <person name="Yagi M."/>
            <person name="Zeng S.J."/>
            <person name="Shen C.Y."/>
            <person name="Yeh C.M."/>
            <person name="Luo Y.B."/>
            <person name="Tsai W.C."/>
            <person name="Van de Peer Y."/>
            <person name="Liu Z.J."/>
        </authorList>
    </citation>
    <scope>NUCLEOTIDE SEQUENCE [LARGE SCALE GENOMIC DNA]</scope>
    <source>
        <strain evidence="6">cv. Shenzhen</strain>
        <tissue evidence="5">Stem</tissue>
    </source>
</reference>
<protein>
    <recommendedName>
        <fullName evidence="7">Protein COP1 SUPPRESSOR 2</fullName>
    </recommendedName>
</protein>
<keyword evidence="3" id="KW-0539">Nucleus</keyword>